<dbReference type="EMBL" id="QWGE01000004">
    <property type="protein sequence ID" value="RIJ37018.1"/>
    <property type="molecule type" value="Genomic_DNA"/>
</dbReference>
<dbReference type="SUPFAM" id="SSF52402">
    <property type="entry name" value="Adenine nucleotide alpha hydrolases-like"/>
    <property type="match status" value="2"/>
</dbReference>
<feature type="domain" description="UspA" evidence="2">
    <location>
        <begin position="3"/>
        <end position="162"/>
    </location>
</feature>
<dbReference type="Gene3D" id="3.40.50.620">
    <property type="entry name" value="HUPs"/>
    <property type="match status" value="2"/>
</dbReference>
<dbReference type="InterPro" id="IPR006016">
    <property type="entry name" value="UspA"/>
</dbReference>
<dbReference type="Pfam" id="PF00582">
    <property type="entry name" value="Usp"/>
    <property type="match status" value="2"/>
</dbReference>
<dbReference type="PRINTS" id="PR01438">
    <property type="entry name" value="UNVRSLSTRESS"/>
</dbReference>
<accession>A0A399S163</accession>
<organism evidence="3 4">
    <name type="scientific">Pontibacter oryzae</name>
    <dbReference type="NCBI Taxonomy" id="2304593"/>
    <lineage>
        <taxon>Bacteria</taxon>
        <taxon>Pseudomonadati</taxon>
        <taxon>Bacteroidota</taxon>
        <taxon>Cytophagia</taxon>
        <taxon>Cytophagales</taxon>
        <taxon>Hymenobacteraceae</taxon>
        <taxon>Pontibacter</taxon>
    </lineage>
</organism>
<dbReference type="PANTHER" id="PTHR46268:SF6">
    <property type="entry name" value="UNIVERSAL STRESS PROTEIN UP12"/>
    <property type="match status" value="1"/>
</dbReference>
<dbReference type="OrthoDB" id="1522603at2"/>
<dbReference type="InterPro" id="IPR014729">
    <property type="entry name" value="Rossmann-like_a/b/a_fold"/>
</dbReference>
<evidence type="ECO:0000313" key="3">
    <source>
        <dbReference type="EMBL" id="RIJ37018.1"/>
    </source>
</evidence>
<dbReference type="RefSeq" id="WP_119432953.1">
    <property type="nucleotide sequence ID" value="NZ_QWGE01000004.1"/>
</dbReference>
<dbReference type="InterPro" id="IPR006015">
    <property type="entry name" value="Universal_stress_UspA"/>
</dbReference>
<dbReference type="PANTHER" id="PTHR46268">
    <property type="entry name" value="STRESS RESPONSE PROTEIN NHAX"/>
    <property type="match status" value="1"/>
</dbReference>
<evidence type="ECO:0000259" key="2">
    <source>
        <dbReference type="Pfam" id="PF00582"/>
    </source>
</evidence>
<name>A0A399S163_9BACT</name>
<reference evidence="4" key="1">
    <citation type="submission" date="2018-08" db="EMBL/GenBank/DDBJ databases">
        <title>Mucilaginibacter sp. MYSH2.</title>
        <authorList>
            <person name="Seo T."/>
        </authorList>
    </citation>
    <scope>NUCLEOTIDE SEQUENCE [LARGE SCALE GENOMIC DNA]</scope>
    <source>
        <strain evidence="4">KIRAN</strain>
    </source>
</reference>
<gene>
    <name evidence="3" type="ORF">D1627_14495</name>
</gene>
<evidence type="ECO:0000256" key="1">
    <source>
        <dbReference type="ARBA" id="ARBA00008791"/>
    </source>
</evidence>
<evidence type="ECO:0000313" key="4">
    <source>
        <dbReference type="Proteomes" id="UP000266005"/>
    </source>
</evidence>
<protein>
    <submittedName>
        <fullName evidence="3">Universal stress protein</fullName>
    </submittedName>
</protein>
<comment type="caution">
    <text evidence="3">The sequence shown here is derived from an EMBL/GenBank/DDBJ whole genome shotgun (WGS) entry which is preliminary data.</text>
</comment>
<dbReference type="AlphaFoldDB" id="A0A399S163"/>
<dbReference type="Proteomes" id="UP000266005">
    <property type="component" value="Unassembled WGS sequence"/>
</dbReference>
<feature type="domain" description="UspA" evidence="2">
    <location>
        <begin position="171"/>
        <end position="295"/>
    </location>
</feature>
<sequence>MFRILIPVDLTESSANACDYALRMAAATPETEILLLHCFSDYLLQPELDDPFSDTGRSPLSPGSEEITDRVLHRNQTEEHDKLNELFEKVQASARTHGQHVHLKRAFINGMPEDVIPEEIARFKPDLLLMGTKGEDNVARSFFGTITTKMVEDAKVPLLTVPEAYQGRNLQRILFATDFQKTDAQAIRQLQQLLQAFRPSILCAHIGSATDAEKDTQKLAVLEDKLGKELPGYTLKFALLPGDDVADTLQKFMAQQQADLVAVNSQQRSLLASLFHNSLSKKLVLEAQVPVLVFHGQQEA</sequence>
<keyword evidence="4" id="KW-1185">Reference proteome</keyword>
<proteinExistence type="inferred from homology"/>
<dbReference type="CDD" id="cd00293">
    <property type="entry name" value="USP-like"/>
    <property type="match status" value="2"/>
</dbReference>
<comment type="similarity">
    <text evidence="1">Belongs to the universal stress protein A family.</text>
</comment>